<dbReference type="InterPro" id="IPR013496">
    <property type="entry name" value="CHP02680"/>
</dbReference>
<organism evidence="2 3">
    <name type="scientific">Marinisporobacter balticus</name>
    <dbReference type="NCBI Taxonomy" id="2018667"/>
    <lineage>
        <taxon>Bacteria</taxon>
        <taxon>Bacillati</taxon>
        <taxon>Bacillota</taxon>
        <taxon>Clostridia</taxon>
        <taxon>Peptostreptococcales</taxon>
        <taxon>Thermotaleaceae</taxon>
        <taxon>Marinisporobacter</taxon>
    </lineage>
</organism>
<sequence length="1350" mass="158495">MKNRWMIHKLGLVNFWYYDFEEFDLSDGKLLLRGSNGSGKSVTMQSFIPLLLDGNKSPERLDPFGTKSRKMENYLLDEETDEKTAYLYIEFKRKDTENYMTIGMGMKAIKNRPLDSWYFIVTDGRRVNRDLYLYKDAGSFIPLTKKQLENVVDKGGFFTTGQRKYMEKVNEYLFGFEDRERYEELINLLIQLRSPKLSKDFKPTEIYKILTESLRVLSEDDLRPMSESMESMDNLQNALDESQRALRAAKNIKYHYDRYNKFCLYEKATTFQQKNNDVIKLKDDIEGSRNHYKHKEEKLCEIEDAIQKYEASLKDAQIKYENLREHDALRVKEDLIKLEKEVLEFKDIIERKDSELEKKKYLEKERENNLKSIKDEQNFMIYHVKEMIDEIHALSETFGFEEGKILKEEISKDIEDYDLQFVKISIDKYMNKIKEAVKALTLFENMQKEYSKVLEEKEKLQREFEHSKEDLLKREEILLSTKEELKVGYVKWNDDNHILRLSDDEKKDLFLSIDNISDTFVLGELNGAVKEAYNTNKNRFTLNIERKKEKIREVEKNIEVLNEEVKALKDAKEVEPQRSKGVIKNRQKLSDMGIPYTPLYKAIDFKNGVSEEIQRSIESAFVDMGMIDALIIDEKYKDKALSFVEGDWDKYIFTTANMMKHNLTTYFHVDKDGLSGVGYETADNVLQGIFLADDSVSFVDEGGNYRIGSLVGKASEDYTLKYIGGSSRKKHRENLIEEKLNAIEILKDDIKERELEILDLENTLKKLENEIKKQPKSEDLREALKLIDECEKEVNRLHNRLLKEEESFLKLSEALKGQKRIVWEKTDGMNINKTLQDFQDAKEAGNEYQEQLSELRVQQNNLRSFTSQIRIIEESLEDVRDAIDKLYYEITYSKKKCDEKNEEICSLQDVLKTSDIKEIEEEMDACIKIKKEYPNRIKECTTQKGKLEEVLRALAINIEEKKDKLEKEQKILCILEEIFLEEYDLGYAVEKEEGEPLMILRKILPLINLREEKGREAYSNALIESLSKNGAELREFSLKQMVIFEKYHMDESLKEVYKGCERGDIRCRVQGKEISFNELPAKIEKDIEDAKLLISNEERRIFEEILLNTISTKIRSKIYLSKTWVDKINTLMESMNTSSSLALSLRWVPKKAESEGQLDIAQLLEILNRGNIASEGDMKKLANHFGDKVKEAIRSCEGTGEARNYHTIIKEVLDYRKWYEFKLYFTKKGERKKELTNNAFFQFSGGEKAMSMYIPLFSAVYARYDNAREDCPHIISMDEAFAGVDENNIRDMFRLLKDLDLDYVINSQILWGDYDTVDNLSICELVREENDDVVTVIRYHWNGVEKKCLI</sequence>
<proteinExistence type="predicted"/>
<feature type="coiled-coil region" evidence="1">
    <location>
        <begin position="944"/>
        <end position="971"/>
    </location>
</feature>
<feature type="coiled-coil region" evidence="1">
    <location>
        <begin position="225"/>
        <end position="252"/>
    </location>
</feature>
<feature type="coiled-coil region" evidence="1">
    <location>
        <begin position="736"/>
        <end position="807"/>
    </location>
</feature>
<dbReference type="Proteomes" id="UP000294919">
    <property type="component" value="Unassembled WGS sequence"/>
</dbReference>
<feature type="coiled-coil region" evidence="1">
    <location>
        <begin position="443"/>
        <end position="474"/>
    </location>
</feature>
<dbReference type="NCBIfam" id="TIGR02680">
    <property type="entry name" value="TIGR02680 family protein"/>
    <property type="match status" value="1"/>
</dbReference>
<keyword evidence="3" id="KW-1185">Reference proteome</keyword>
<accession>A0A4R2KUB3</accession>
<feature type="coiled-coil region" evidence="1">
    <location>
        <begin position="530"/>
        <end position="571"/>
    </location>
</feature>
<dbReference type="RefSeq" id="WP_165916271.1">
    <property type="nucleotide sequence ID" value="NZ_SLWV01000006.1"/>
</dbReference>
<name>A0A4R2KUB3_9FIRM</name>
<evidence type="ECO:0000256" key="1">
    <source>
        <dbReference type="SAM" id="Coils"/>
    </source>
</evidence>
<evidence type="ECO:0000313" key="3">
    <source>
        <dbReference type="Proteomes" id="UP000294919"/>
    </source>
</evidence>
<gene>
    <name evidence="2" type="ORF">EV214_10635</name>
</gene>
<comment type="caution">
    <text evidence="2">The sequence shown here is derived from an EMBL/GenBank/DDBJ whole genome shotgun (WGS) entry which is preliminary data.</text>
</comment>
<dbReference type="EMBL" id="SLWV01000006">
    <property type="protein sequence ID" value="TCO77393.1"/>
    <property type="molecule type" value="Genomic_DNA"/>
</dbReference>
<evidence type="ECO:0000313" key="2">
    <source>
        <dbReference type="EMBL" id="TCO77393.1"/>
    </source>
</evidence>
<protein>
    <submittedName>
        <fullName evidence="2">Uncharacterized protein (TIGR02680 family)</fullName>
    </submittedName>
</protein>
<dbReference type="InterPro" id="IPR027417">
    <property type="entry name" value="P-loop_NTPase"/>
</dbReference>
<dbReference type="Gene3D" id="3.40.50.300">
    <property type="entry name" value="P-loop containing nucleotide triphosphate hydrolases"/>
    <property type="match status" value="2"/>
</dbReference>
<reference evidence="2 3" key="1">
    <citation type="submission" date="2019-03" db="EMBL/GenBank/DDBJ databases">
        <title>Genomic Encyclopedia of Type Strains, Phase IV (KMG-IV): sequencing the most valuable type-strain genomes for metagenomic binning, comparative biology and taxonomic classification.</title>
        <authorList>
            <person name="Goeker M."/>
        </authorList>
    </citation>
    <scope>NUCLEOTIDE SEQUENCE [LARGE SCALE GENOMIC DNA]</scope>
    <source>
        <strain evidence="2 3">DSM 102940</strain>
    </source>
</reference>
<dbReference type="SUPFAM" id="SSF52540">
    <property type="entry name" value="P-loop containing nucleoside triphosphate hydrolases"/>
    <property type="match status" value="1"/>
</dbReference>
<dbReference type="Pfam" id="PF13558">
    <property type="entry name" value="SbcC_Walker_B"/>
    <property type="match status" value="1"/>
</dbReference>
<keyword evidence="1" id="KW-0175">Coiled coil</keyword>